<dbReference type="GO" id="GO:0009103">
    <property type="term" value="P:lipopolysaccharide biosynthetic process"/>
    <property type="evidence" value="ECO:0007669"/>
    <property type="project" value="TreeGrafter"/>
</dbReference>
<feature type="domain" description="Glycosyl transferase family 1" evidence="2">
    <location>
        <begin position="171"/>
        <end position="306"/>
    </location>
</feature>
<evidence type="ECO:0000259" key="2">
    <source>
        <dbReference type="Pfam" id="PF00534"/>
    </source>
</evidence>
<dbReference type="Pfam" id="PF00534">
    <property type="entry name" value="Glycos_transf_1"/>
    <property type="match status" value="1"/>
</dbReference>
<dbReference type="PANTHER" id="PTHR46401">
    <property type="entry name" value="GLYCOSYLTRANSFERASE WBBK-RELATED"/>
    <property type="match status" value="1"/>
</dbReference>
<dbReference type="RefSeq" id="WP_032318846.1">
    <property type="nucleotide sequence ID" value="NZ_AP019675.1"/>
</dbReference>
<evidence type="ECO:0000313" key="4">
    <source>
        <dbReference type="EMBL" id="BAQ02032.1"/>
    </source>
</evidence>
<dbReference type="AlphaFoldDB" id="A0A0A8J7P0"/>
<sequence>MIIIDGIIFSLQKAGGISVYFYELLKYIQKANKEYLHLLYNNQNAYANGNGFIINSKTRLHISIERFRRVPIIGDETDIFHSSYYRLPERSFSGKIITTVHDFTEEMYPRGIVSKIHHIQKRNAILGSDGIICISKNTMMDMHRLIPESIDIPTTVIYNGVGDFKSKECLGEYEPYVIFVGARNGYKNFNMCISALKKINDIRLVVVGGGGFTDNELKLLNTLIPGRYSHAGFITEIELNKLYQNSLALIYPSSYEGFGIPVIEAMKSGCPVIASNSSSVQEISNNAALLIDSICDKKIADAIQSLRNPAFRQEKIKLGIMNATNYSWDKMANETLSFYNTIRGL</sequence>
<proteinExistence type="predicted"/>
<dbReference type="PANTHER" id="PTHR46401:SF2">
    <property type="entry name" value="GLYCOSYLTRANSFERASE WBBK-RELATED"/>
    <property type="match status" value="1"/>
</dbReference>
<dbReference type="SUPFAM" id="SSF53756">
    <property type="entry name" value="UDP-Glycosyltransferase/glycogen phosphorylase"/>
    <property type="match status" value="1"/>
</dbReference>
<organism evidence="4">
    <name type="scientific">Escherichia coli</name>
    <dbReference type="NCBI Taxonomy" id="562"/>
    <lineage>
        <taxon>Bacteria</taxon>
        <taxon>Pseudomonadati</taxon>
        <taxon>Pseudomonadota</taxon>
        <taxon>Gammaproteobacteria</taxon>
        <taxon>Enterobacterales</taxon>
        <taxon>Enterobacteriaceae</taxon>
        <taxon>Escherichia</taxon>
    </lineage>
</organism>
<dbReference type="GO" id="GO:0016757">
    <property type="term" value="F:glycosyltransferase activity"/>
    <property type="evidence" value="ECO:0007669"/>
    <property type="project" value="UniProtKB-KW"/>
</dbReference>
<protein>
    <submittedName>
        <fullName evidence="3">Mannosyltransferase</fullName>
    </submittedName>
    <submittedName>
        <fullName evidence="4">Putative glycosyltransferase</fullName>
    </submittedName>
</protein>
<accession>A0A0A8J7P0</accession>
<keyword evidence="1 4" id="KW-0808">Transferase</keyword>
<dbReference type="EMBL" id="AB812080">
    <property type="protein sequence ID" value="BAQ02032.1"/>
    <property type="molecule type" value="Genomic_DNA"/>
</dbReference>
<dbReference type="InterPro" id="IPR001296">
    <property type="entry name" value="Glyco_trans_1"/>
</dbReference>
<dbReference type="Gene3D" id="3.40.50.2000">
    <property type="entry name" value="Glycogen Phosphorylase B"/>
    <property type="match status" value="2"/>
</dbReference>
<reference evidence="4" key="1">
    <citation type="journal article" date="2014" name="DNA Res.">
        <title>A complete view of the genetic diversity of the Escherichia coli O-antigen biosynthesis gene cluster.</title>
        <authorList>
            <person name="Iguchi A."/>
            <person name="Iyoda S."/>
            <person name="Kikuchi T."/>
            <person name="Ogura Y."/>
            <person name="Katsura K."/>
            <person name="Ohnishi M."/>
            <person name="Hayashi T."/>
            <person name="Thomson N.R."/>
        </authorList>
    </citation>
    <scope>NUCLEOTIDE SEQUENCE</scope>
    <source>
        <strain evidence="4">99-4473</strain>
    </source>
</reference>
<evidence type="ECO:0000313" key="3">
    <source>
        <dbReference type="EMBL" id="AIG62709.1"/>
    </source>
</evidence>
<keyword evidence="3" id="KW-0328">Glycosyltransferase</keyword>
<name>A0A0A8J7P0_ECOLX</name>
<evidence type="ECO:0000256" key="1">
    <source>
        <dbReference type="ARBA" id="ARBA00022679"/>
    </source>
</evidence>
<dbReference type="EMBL" id="KJ778795">
    <property type="protein sequence ID" value="AIG62709.1"/>
    <property type="molecule type" value="Genomic_DNA"/>
</dbReference>
<dbReference type="CDD" id="cd03809">
    <property type="entry name" value="GT4_MtfB-like"/>
    <property type="match status" value="1"/>
</dbReference>
<reference evidence="3" key="2">
    <citation type="journal article" date="2016" name="PLoS ONE">
        <title>Comparison of O-Antigen Gene Clusters of All O-Serogroups of Escherichia coli and Proposal for Adopting a New Nomenclature for O-Typing.</title>
        <authorList>
            <person name="DebRoy C."/>
            <person name="Fratamico P.M."/>
            <person name="Yan X."/>
            <person name="Baranzoni G."/>
            <person name="Liu Y."/>
            <person name="Needleman D.S."/>
            <person name="Tebbs R."/>
            <person name="O'Connell C.D."/>
            <person name="Allred A."/>
            <person name="Swimley M."/>
            <person name="Mwangi M."/>
            <person name="Kapur V."/>
            <person name="Raygoza Garay J.A."/>
            <person name="Roberts E.L."/>
            <person name="Katani R."/>
        </authorList>
    </citation>
    <scope>NUCLEOTIDE SEQUENCE</scope>
    <source>
        <strain evidence="3">3461-54</strain>
    </source>
</reference>